<dbReference type="InterPro" id="IPR037185">
    <property type="entry name" value="EmrE-like"/>
</dbReference>
<comment type="similarity">
    <text evidence="1">Belongs to the EamA transporter family.</text>
</comment>
<sequence length="140" mass="14877">MNLLVPIVMIVASNVLYNLFTKTMPAGANPFAALVITYLTAGAVSFGMLLVTAQGDSAAAFRSINWTSAALGASIVGLELGYIYAYRAGWNISVCSLVANIALAVILLFVGLLFFSEKLSHNQLIGIVLCVAGLFFLNRR</sequence>
<dbReference type="Pfam" id="PF00892">
    <property type="entry name" value="EamA"/>
    <property type="match status" value="1"/>
</dbReference>
<dbReference type="InterPro" id="IPR000620">
    <property type="entry name" value="EamA_dom"/>
</dbReference>
<dbReference type="AlphaFoldDB" id="A0A498CMW3"/>
<organism evidence="4 5">
    <name type="scientific">Anaerotruncus massiliensis</name>
    <name type="common">ex Liu et al. 2021</name>
    <dbReference type="NCBI Taxonomy" id="2321404"/>
    <lineage>
        <taxon>Bacteria</taxon>
        <taxon>Bacillati</taxon>
        <taxon>Bacillota</taxon>
        <taxon>Clostridia</taxon>
        <taxon>Eubacteriales</taxon>
        <taxon>Oscillospiraceae</taxon>
        <taxon>Anaerotruncus</taxon>
    </lineage>
</organism>
<protein>
    <recommendedName>
        <fullName evidence="3">EamA domain-containing protein</fullName>
    </recommendedName>
</protein>
<evidence type="ECO:0000256" key="1">
    <source>
        <dbReference type="ARBA" id="ARBA00007362"/>
    </source>
</evidence>
<feature type="transmembrane region" description="Helical" evidence="2">
    <location>
        <begin position="31"/>
        <end position="51"/>
    </location>
</feature>
<accession>A0A498CMW3</accession>
<dbReference type="Proteomes" id="UP000276301">
    <property type="component" value="Unassembled WGS sequence"/>
</dbReference>
<reference evidence="4 5" key="1">
    <citation type="submission" date="2018-10" db="EMBL/GenBank/DDBJ databases">
        <title>Anaerotruncus faecis sp. nov., isolated from human feces.</title>
        <authorList>
            <person name="Wang Y.-J."/>
        </authorList>
    </citation>
    <scope>NUCLEOTIDE SEQUENCE [LARGE SCALE GENOMIC DNA]</scope>
    <source>
        <strain evidence="4 5">22A2-44</strain>
    </source>
</reference>
<comment type="caution">
    <text evidence="4">The sequence shown here is derived from an EMBL/GenBank/DDBJ whole genome shotgun (WGS) entry which is preliminary data.</text>
</comment>
<keyword evidence="2" id="KW-0812">Transmembrane</keyword>
<dbReference type="RefSeq" id="WP_101551408.1">
    <property type="nucleotide sequence ID" value="NZ_DBFBJK010000423.1"/>
</dbReference>
<dbReference type="SUPFAM" id="SSF103481">
    <property type="entry name" value="Multidrug resistance efflux transporter EmrE"/>
    <property type="match status" value="1"/>
</dbReference>
<name>A0A498CMW3_9FIRM</name>
<dbReference type="GO" id="GO:0016020">
    <property type="term" value="C:membrane"/>
    <property type="evidence" value="ECO:0007669"/>
    <property type="project" value="InterPro"/>
</dbReference>
<proteinExistence type="inferred from homology"/>
<feature type="domain" description="EamA" evidence="3">
    <location>
        <begin position="11"/>
        <end position="138"/>
    </location>
</feature>
<evidence type="ECO:0000313" key="5">
    <source>
        <dbReference type="Proteomes" id="UP000276301"/>
    </source>
</evidence>
<feature type="transmembrane region" description="Helical" evidence="2">
    <location>
        <begin position="6"/>
        <end position="24"/>
    </location>
</feature>
<gene>
    <name evidence="4" type="ORF">D4A47_05785</name>
</gene>
<keyword evidence="5" id="KW-1185">Reference proteome</keyword>
<feature type="transmembrane region" description="Helical" evidence="2">
    <location>
        <begin position="97"/>
        <end position="115"/>
    </location>
</feature>
<dbReference type="EMBL" id="RCHT01000006">
    <property type="protein sequence ID" value="RLL12481.1"/>
    <property type="molecule type" value="Genomic_DNA"/>
</dbReference>
<feature type="transmembrane region" description="Helical" evidence="2">
    <location>
        <begin position="63"/>
        <end position="85"/>
    </location>
</feature>
<feature type="transmembrane region" description="Helical" evidence="2">
    <location>
        <begin position="121"/>
        <end position="137"/>
    </location>
</feature>
<evidence type="ECO:0000259" key="3">
    <source>
        <dbReference type="Pfam" id="PF00892"/>
    </source>
</evidence>
<evidence type="ECO:0000256" key="2">
    <source>
        <dbReference type="SAM" id="Phobius"/>
    </source>
</evidence>
<evidence type="ECO:0000313" key="4">
    <source>
        <dbReference type="EMBL" id="RLL12481.1"/>
    </source>
</evidence>
<keyword evidence="2" id="KW-0472">Membrane</keyword>
<keyword evidence="2" id="KW-1133">Transmembrane helix</keyword>